<keyword evidence="1" id="KW-0812">Transmembrane</keyword>
<feature type="chain" id="PRO_5019202109" evidence="2">
    <location>
        <begin position="21"/>
        <end position="192"/>
    </location>
</feature>
<feature type="signal peptide" evidence="2">
    <location>
        <begin position="1"/>
        <end position="20"/>
    </location>
</feature>
<organism evidence="3 4">
    <name type="scientific">Arachis hypogaea</name>
    <name type="common">Peanut</name>
    <dbReference type="NCBI Taxonomy" id="3818"/>
    <lineage>
        <taxon>Eukaryota</taxon>
        <taxon>Viridiplantae</taxon>
        <taxon>Streptophyta</taxon>
        <taxon>Embryophyta</taxon>
        <taxon>Tracheophyta</taxon>
        <taxon>Spermatophyta</taxon>
        <taxon>Magnoliopsida</taxon>
        <taxon>eudicotyledons</taxon>
        <taxon>Gunneridae</taxon>
        <taxon>Pentapetalae</taxon>
        <taxon>rosids</taxon>
        <taxon>fabids</taxon>
        <taxon>Fabales</taxon>
        <taxon>Fabaceae</taxon>
        <taxon>Papilionoideae</taxon>
        <taxon>50 kb inversion clade</taxon>
        <taxon>dalbergioids sensu lato</taxon>
        <taxon>Dalbergieae</taxon>
        <taxon>Pterocarpus clade</taxon>
        <taxon>Arachis</taxon>
    </lineage>
</organism>
<keyword evidence="1" id="KW-1133">Transmembrane helix</keyword>
<dbReference type="AlphaFoldDB" id="A0A444YWK0"/>
<evidence type="ECO:0000256" key="2">
    <source>
        <dbReference type="SAM" id="SignalP"/>
    </source>
</evidence>
<reference evidence="3 4" key="1">
    <citation type="submission" date="2019-01" db="EMBL/GenBank/DDBJ databases">
        <title>Sequencing of cultivated peanut Arachis hypogaea provides insights into genome evolution and oil improvement.</title>
        <authorList>
            <person name="Chen X."/>
        </authorList>
    </citation>
    <scope>NUCLEOTIDE SEQUENCE [LARGE SCALE GENOMIC DNA]</scope>
    <source>
        <strain evidence="4">cv. Fuhuasheng</strain>
        <tissue evidence="3">Leaves</tissue>
    </source>
</reference>
<dbReference type="Proteomes" id="UP000289738">
    <property type="component" value="Chromosome B06"/>
</dbReference>
<sequence>MLKLCWIVVLALKLFFQGNCNYDFALCVQNWKLLFGSSLSLHVEYHVFGSIWNLQVDFEILKDLFLDGLTRILIWGSIWSISSTVQCLMFVDFHHDDLFHSFTVQILRWSEYLVRHGFGYYRGSKGFRNFVITVVAKGSGILLFVYFMMNYEVFFIEVYYHFACSLRTRFLADLYLGAAEDQAGISGVGSCF</sequence>
<keyword evidence="4" id="KW-1185">Reference proteome</keyword>
<evidence type="ECO:0000256" key="1">
    <source>
        <dbReference type="SAM" id="Phobius"/>
    </source>
</evidence>
<keyword evidence="2" id="KW-0732">Signal</keyword>
<gene>
    <name evidence="3" type="ORF">Ahy_B06g086058</name>
</gene>
<name>A0A444YWK0_ARAHY</name>
<evidence type="ECO:0000313" key="3">
    <source>
        <dbReference type="EMBL" id="RYR06307.1"/>
    </source>
</evidence>
<evidence type="ECO:0000313" key="4">
    <source>
        <dbReference type="Proteomes" id="UP000289738"/>
    </source>
</evidence>
<comment type="caution">
    <text evidence="3">The sequence shown here is derived from an EMBL/GenBank/DDBJ whole genome shotgun (WGS) entry which is preliminary data.</text>
</comment>
<keyword evidence="1" id="KW-0472">Membrane</keyword>
<accession>A0A444YWK0</accession>
<protein>
    <submittedName>
        <fullName evidence="3">Uncharacterized protein</fullName>
    </submittedName>
</protein>
<feature type="transmembrane region" description="Helical" evidence="1">
    <location>
        <begin position="130"/>
        <end position="149"/>
    </location>
</feature>
<proteinExistence type="predicted"/>
<dbReference type="EMBL" id="SDMP01000016">
    <property type="protein sequence ID" value="RYR06307.1"/>
    <property type="molecule type" value="Genomic_DNA"/>
</dbReference>